<dbReference type="KEGG" id="vg:1485721"/>
<organism evidence="2 3">
    <name type="scientific">Adoxophyes honmai nucleopolyhedrovirus</name>
    <dbReference type="NCBI Taxonomy" id="224399"/>
    <lineage>
        <taxon>Viruses</taxon>
        <taxon>Viruses incertae sedis</taxon>
        <taxon>Naldaviricetes</taxon>
        <taxon>Lefavirales</taxon>
        <taxon>Baculoviridae</taxon>
        <taxon>Alphabaculovirus</taxon>
        <taxon>Alphabaculovirus adhonmai</taxon>
    </lineage>
</organism>
<evidence type="ECO:0000259" key="1">
    <source>
        <dbReference type="Pfam" id="PF02498"/>
    </source>
</evidence>
<dbReference type="EMBL" id="AP006270">
    <property type="protein sequence ID" value="BAC67285.1"/>
    <property type="molecule type" value="Genomic_DNA"/>
</dbReference>
<evidence type="ECO:0000313" key="2">
    <source>
        <dbReference type="EMBL" id="BAC67285.1"/>
    </source>
</evidence>
<sequence length="113" mass="12737">MAKDVAAALKYVDCKQAIRINVDEKYKCKFNRGCTTHTPASNSVAKRGDPLYLQSNTVFIKILFICFIYTNPVGVRKTETQRANVYSSCKNISNRCSGNRKFEGNAHMSFICL</sequence>
<dbReference type="InterPro" id="IPR003497">
    <property type="entry name" value="BRO_N_domain"/>
</dbReference>
<protein>
    <submittedName>
        <fullName evidence="2">Baculovirus repeated ORF</fullName>
    </submittedName>
</protein>
<organismHost>
    <name type="scientific">Adoxophyes honmai</name>
    <name type="common">Smaller tea tortrix moth</name>
    <dbReference type="NCBI Taxonomy" id="85585"/>
</organismHost>
<accession>Q80LR2</accession>
<dbReference type="Pfam" id="PF02498">
    <property type="entry name" value="Bro-N"/>
    <property type="match status" value="1"/>
</dbReference>
<name>Q80LR2_NPVAH</name>
<feature type="domain" description="Bro-N" evidence="1">
    <location>
        <begin position="2"/>
        <end position="60"/>
    </location>
</feature>
<dbReference type="OrthoDB" id="15699at28883"/>
<evidence type="ECO:0000313" key="3">
    <source>
        <dbReference type="Proteomes" id="UP000232720"/>
    </source>
</evidence>
<proteinExistence type="predicted"/>
<dbReference type="GeneID" id="1485721"/>
<keyword evidence="3" id="KW-1185">Reference proteome</keyword>
<dbReference type="Proteomes" id="UP000232720">
    <property type="component" value="Genome"/>
</dbReference>
<dbReference type="RefSeq" id="NP_818681.1">
    <property type="nucleotide sequence ID" value="NC_004690.1"/>
</dbReference>
<reference evidence="2 3" key="1">
    <citation type="journal article" date="2003" name="Virology">
        <title>Genome sequence and organization of a nucleopolyhedrovirus isolated from the smaller tea tortrix, Adoxophyes honmai.</title>
        <authorList>
            <person name="Nakai M."/>
            <person name="Goto C."/>
            <person name="Kang W."/>
            <person name="Shikata M."/>
            <person name="Luque T."/>
            <person name="Kunimi Y."/>
        </authorList>
    </citation>
    <scope>NUCLEOTIDE SEQUENCE [LARGE SCALE GENOMIC DNA]</scope>
    <source>
        <strain evidence="2 3">ADN001</strain>
    </source>
</reference>